<dbReference type="GO" id="GO:0061630">
    <property type="term" value="F:ubiquitin protein ligase activity"/>
    <property type="evidence" value="ECO:0007669"/>
    <property type="project" value="TreeGrafter"/>
</dbReference>
<dbReference type="InterPro" id="IPR001258">
    <property type="entry name" value="NHL_repeat"/>
</dbReference>
<evidence type="ECO:0000256" key="3">
    <source>
        <dbReference type="PROSITE-ProRule" id="PRU00504"/>
    </source>
</evidence>
<feature type="domain" description="B box-type" evidence="4">
    <location>
        <begin position="57"/>
        <end position="103"/>
    </location>
</feature>
<feature type="repeat" description="NHL" evidence="3">
    <location>
        <begin position="402"/>
        <end position="442"/>
    </location>
</feature>
<feature type="repeat" description="NHL" evidence="3">
    <location>
        <begin position="449"/>
        <end position="489"/>
    </location>
</feature>
<feature type="repeat" description="NHL" evidence="3">
    <location>
        <begin position="557"/>
        <end position="588"/>
    </location>
</feature>
<dbReference type="InterPro" id="IPR011042">
    <property type="entry name" value="6-blade_b-propeller_TolB-like"/>
</dbReference>
<name>A0A9N9RFU5_9NEOP</name>
<dbReference type="GO" id="GO:0008270">
    <property type="term" value="F:zinc ion binding"/>
    <property type="evidence" value="ECO:0007669"/>
    <property type="project" value="UniProtKB-KW"/>
</dbReference>
<keyword evidence="2" id="KW-0479">Metal-binding</keyword>
<evidence type="ECO:0000313" key="6">
    <source>
        <dbReference type="Proteomes" id="UP001153714"/>
    </source>
</evidence>
<dbReference type="GO" id="GO:0043161">
    <property type="term" value="P:proteasome-mediated ubiquitin-dependent protein catabolic process"/>
    <property type="evidence" value="ECO:0007669"/>
    <property type="project" value="TreeGrafter"/>
</dbReference>
<dbReference type="AlphaFoldDB" id="A0A9N9RFU5"/>
<evidence type="ECO:0000259" key="4">
    <source>
        <dbReference type="PROSITE" id="PS50119"/>
    </source>
</evidence>
<dbReference type="Proteomes" id="UP001153714">
    <property type="component" value="Chromosome 8"/>
</dbReference>
<accession>A0A9N9RFU5</accession>
<dbReference type="InterPro" id="IPR000315">
    <property type="entry name" value="Znf_B-box"/>
</dbReference>
<organism evidence="5 6">
    <name type="scientific">Diatraea saccharalis</name>
    <name type="common">sugarcane borer</name>
    <dbReference type="NCBI Taxonomy" id="40085"/>
    <lineage>
        <taxon>Eukaryota</taxon>
        <taxon>Metazoa</taxon>
        <taxon>Ecdysozoa</taxon>
        <taxon>Arthropoda</taxon>
        <taxon>Hexapoda</taxon>
        <taxon>Insecta</taxon>
        <taxon>Pterygota</taxon>
        <taxon>Neoptera</taxon>
        <taxon>Endopterygota</taxon>
        <taxon>Lepidoptera</taxon>
        <taxon>Glossata</taxon>
        <taxon>Ditrysia</taxon>
        <taxon>Pyraloidea</taxon>
        <taxon>Crambidae</taxon>
        <taxon>Crambinae</taxon>
        <taxon>Diatraea</taxon>
    </lineage>
</organism>
<reference evidence="5" key="2">
    <citation type="submission" date="2022-10" db="EMBL/GenBank/DDBJ databases">
        <authorList>
            <consortium name="ENA_rothamsted_submissions"/>
            <consortium name="culmorum"/>
            <person name="King R."/>
        </authorList>
    </citation>
    <scope>NUCLEOTIDE SEQUENCE</scope>
</reference>
<dbReference type="PANTHER" id="PTHR24104:SF48">
    <property type="entry name" value="PROTEIN WECH"/>
    <property type="match status" value="1"/>
</dbReference>
<dbReference type="CDD" id="cd19757">
    <property type="entry name" value="Bbox1"/>
    <property type="match status" value="1"/>
</dbReference>
<evidence type="ECO:0000256" key="1">
    <source>
        <dbReference type="ARBA" id="ARBA00022737"/>
    </source>
</evidence>
<dbReference type="OrthoDB" id="342730at2759"/>
<feature type="repeat" description="NHL" evidence="3">
    <location>
        <begin position="352"/>
        <end position="395"/>
    </location>
</feature>
<dbReference type="InterPro" id="IPR050952">
    <property type="entry name" value="TRIM-NHL_E3_ligases"/>
</dbReference>
<dbReference type="PROSITE" id="PS50119">
    <property type="entry name" value="ZF_BBOX"/>
    <property type="match status" value="1"/>
</dbReference>
<evidence type="ECO:0000256" key="2">
    <source>
        <dbReference type="PROSITE-ProRule" id="PRU00024"/>
    </source>
</evidence>
<keyword evidence="6" id="KW-1185">Reference proteome</keyword>
<proteinExistence type="predicted"/>
<gene>
    <name evidence="5" type="ORF">DIATSA_LOCUS13096</name>
</gene>
<reference evidence="5" key="1">
    <citation type="submission" date="2021-12" db="EMBL/GenBank/DDBJ databases">
        <authorList>
            <person name="King R."/>
        </authorList>
    </citation>
    <scope>NUCLEOTIDE SEQUENCE</scope>
</reference>
<keyword evidence="1" id="KW-0677">Repeat</keyword>
<keyword evidence="2" id="KW-0862">Zinc</keyword>
<sequence length="642" mass="72486">MRNLPLTDTVQSLQSVPYDTEGHPWNRGMPNPFGAIGSEYARARNTSGSNSSGTFTTVPIVCFRCDNSLATTRCYECSSLLCYDCCHKIISKCQLREHKLLPIYQQPSNGVAYRAMAMSKAYEKKSMEAGMQIKRNMHCYAQTIGDNQNYLFNEVETMRHKKKKEFTEHINELRDLLTSLAYIIQTLVRSMDCKGINLFMAKEYGRSQVEHISFIFKDTHIPKESIDIMPPNYELFNRLKVQSNVQSTAAYSGVSINSDSVGRNTYQPLRSMQLSQAAQLYPNPNYIARTSNMRMPQDYSLSITSTNNHKYTSSLITRSNTTTVCGIGRAIPAYRTSVSLKPNRSSIPGEPIFSFGPDGQGEGQVSRPWGICIDRKGNMIVADRRNHRIQIFSHGGDFRTMFVSKGTGPGEFDLPAGITTDVFDRIIVADKDNHRVQIFSMNGNFILEFGSFGKRNGQFRYPWDVAVNTIGNIVVTDTLNHRIQLFTSAGRYISKFVFDRAHPTAMLKSTTIPRGVCFTTTGNIAVSDFQNHRILIVDSTLSKVLYRVWREDYGLRELDRPSGIVTDDEGHIIVADSKKHRLLVFTSELRLLATKYLKSPDLDDSDRPSDVALTPEGHLVVLFETRPIRETSLVGKHLIKVY</sequence>
<dbReference type="GO" id="GO:0000209">
    <property type="term" value="P:protein polyubiquitination"/>
    <property type="evidence" value="ECO:0007669"/>
    <property type="project" value="TreeGrafter"/>
</dbReference>
<dbReference type="SUPFAM" id="SSF101898">
    <property type="entry name" value="NHL repeat"/>
    <property type="match status" value="1"/>
</dbReference>
<dbReference type="Gene3D" id="2.120.10.30">
    <property type="entry name" value="TolB, C-terminal domain"/>
    <property type="match status" value="2"/>
</dbReference>
<keyword evidence="2" id="KW-0863">Zinc-finger</keyword>
<dbReference type="EMBL" id="OU893339">
    <property type="protein sequence ID" value="CAG9795861.1"/>
    <property type="molecule type" value="Genomic_DNA"/>
</dbReference>
<dbReference type="CDD" id="cd14954">
    <property type="entry name" value="NHL_TRIM71_like"/>
    <property type="match status" value="1"/>
</dbReference>
<protein>
    <recommendedName>
        <fullName evidence="4">B box-type domain-containing protein</fullName>
    </recommendedName>
</protein>
<dbReference type="PANTHER" id="PTHR24104">
    <property type="entry name" value="E3 UBIQUITIN-PROTEIN LIGASE NHLRC1-RELATED"/>
    <property type="match status" value="1"/>
</dbReference>
<dbReference type="PROSITE" id="PS51125">
    <property type="entry name" value="NHL"/>
    <property type="match status" value="5"/>
</dbReference>
<evidence type="ECO:0000313" key="5">
    <source>
        <dbReference type="EMBL" id="CAG9795861.1"/>
    </source>
</evidence>
<dbReference type="Pfam" id="PF01436">
    <property type="entry name" value="NHL"/>
    <property type="match status" value="5"/>
</dbReference>
<feature type="repeat" description="NHL" evidence="3">
    <location>
        <begin position="513"/>
        <end position="540"/>
    </location>
</feature>